<dbReference type="InterPro" id="IPR045177">
    <property type="entry name" value="FDM1-5/IDN2"/>
</dbReference>
<proteinExistence type="predicted"/>
<organism evidence="4 5">
    <name type="scientific">Arabidopsis thaliana</name>
    <name type="common">Mouse-ear cress</name>
    <dbReference type="NCBI Taxonomy" id="3702"/>
    <lineage>
        <taxon>Eukaryota</taxon>
        <taxon>Viridiplantae</taxon>
        <taxon>Streptophyta</taxon>
        <taxon>Embryophyta</taxon>
        <taxon>Tracheophyta</taxon>
        <taxon>Spermatophyta</taxon>
        <taxon>Magnoliopsida</taxon>
        <taxon>eudicotyledons</taxon>
        <taxon>Gunneridae</taxon>
        <taxon>Pentapetalae</taxon>
        <taxon>rosids</taxon>
        <taxon>malvids</taxon>
        <taxon>Brassicales</taxon>
        <taxon>Brassicaceae</taxon>
        <taxon>Camelineae</taxon>
        <taxon>Arabidopsis</taxon>
    </lineage>
</organism>
<feature type="compositionally biased region" description="Low complexity" evidence="2">
    <location>
        <begin position="20"/>
        <end position="70"/>
    </location>
</feature>
<dbReference type="PANTHER" id="PTHR21596">
    <property type="entry name" value="RIBONUCLEASE P SUBUNIT P38"/>
    <property type="match status" value="1"/>
</dbReference>
<dbReference type="EMBL" id="CACSHJ010000089">
    <property type="protein sequence ID" value="CAA0384108.1"/>
    <property type="molecule type" value="Genomic_DNA"/>
</dbReference>
<dbReference type="AlphaFoldDB" id="A0A5S9XGS5"/>
<reference evidence="4 5" key="1">
    <citation type="submission" date="2019-12" db="EMBL/GenBank/DDBJ databases">
        <authorList>
            <person name="Jiao W.-B."/>
            <person name="Schneeberger K."/>
        </authorList>
    </citation>
    <scope>NUCLEOTIDE SEQUENCE [LARGE SCALE GENOMIC DNA]</scope>
    <source>
        <strain evidence="5">cv. C24</strain>
    </source>
</reference>
<gene>
    <name evidence="4" type="ORF">C24_LOCUS14301</name>
</gene>
<feature type="region of interest" description="Disordered" evidence="2">
    <location>
        <begin position="82"/>
        <end position="126"/>
    </location>
</feature>
<evidence type="ECO:0000259" key="3">
    <source>
        <dbReference type="Pfam" id="PF03469"/>
    </source>
</evidence>
<sequence>MSEFPFGQSISGGGFPPATESSPAFSFNQSSNPSSSVAFSFESTSPTSSATPSFEFGTVPSSPSTAPSTSLLFGSSPSIFGATGSSPSSLPSSASTTTHATSSVSTTQPSLGVASSSGTAIGSPNMPSEIAEEIVKEVILVEGNSESQEHKWRSLKQENEVLKKRLKVMKEELEDKDSELEQREDLINALLVKERYANDEILEAQKLLISQMRDLTDDRTKIRVKRMGHLDVEPFVKASKRRLTGNDTEVYAEWEENLRDPHWQPFKRVETGNIVKEVVDEEDEKLKNLREEWGEEVMNAVKTALEEVNEFNPSGRHVVPKLWNSERGRVATLREVIAHMTHEIKTLKRKKNLKHRKYL</sequence>
<dbReference type="ExpressionAtlas" id="A0A5S9XGS5">
    <property type="expression patterns" value="baseline and differential"/>
</dbReference>
<feature type="compositionally biased region" description="Polar residues" evidence="2">
    <location>
        <begin position="108"/>
        <end position="126"/>
    </location>
</feature>
<dbReference type="OrthoDB" id="1892195at2759"/>
<feature type="compositionally biased region" description="Low complexity" evidence="2">
    <location>
        <begin position="82"/>
        <end position="107"/>
    </location>
</feature>
<evidence type="ECO:0000256" key="1">
    <source>
        <dbReference type="SAM" id="Coils"/>
    </source>
</evidence>
<dbReference type="Pfam" id="PF03469">
    <property type="entry name" value="XH"/>
    <property type="match status" value="1"/>
</dbReference>
<evidence type="ECO:0000313" key="4">
    <source>
        <dbReference type="EMBL" id="CAA0384108.1"/>
    </source>
</evidence>
<dbReference type="Proteomes" id="UP000434276">
    <property type="component" value="Unassembled WGS sequence"/>
</dbReference>
<protein>
    <recommendedName>
        <fullName evidence="3">Factor of DNA methylation 1-5/IDN2 domain-containing protein</fullName>
    </recommendedName>
</protein>
<feature type="domain" description="Factor of DNA methylation 1-5/IDN2" evidence="3">
    <location>
        <begin position="225"/>
        <end position="350"/>
    </location>
</feature>
<keyword evidence="1" id="KW-0175">Coiled coil</keyword>
<evidence type="ECO:0000256" key="2">
    <source>
        <dbReference type="SAM" id="MobiDB-lite"/>
    </source>
</evidence>
<dbReference type="GO" id="GO:0080188">
    <property type="term" value="P:gene silencing by siRNA-directed DNA methylation"/>
    <property type="evidence" value="ECO:0007669"/>
    <property type="project" value="InterPro"/>
</dbReference>
<dbReference type="PANTHER" id="PTHR21596:SF53">
    <property type="entry name" value="FACTOR OF DNA METHYLATION 5-RELATED"/>
    <property type="match status" value="1"/>
</dbReference>
<name>A0A5S9XGS5_ARATH</name>
<evidence type="ECO:0000313" key="5">
    <source>
        <dbReference type="Proteomes" id="UP000434276"/>
    </source>
</evidence>
<feature type="region of interest" description="Disordered" evidence="2">
    <location>
        <begin position="1"/>
        <end position="70"/>
    </location>
</feature>
<accession>A0A5S9XGS5</accession>
<feature type="coiled-coil region" evidence="1">
    <location>
        <begin position="152"/>
        <end position="189"/>
    </location>
</feature>
<dbReference type="InterPro" id="IPR005379">
    <property type="entry name" value="FDM1-5/IDN2_XH"/>
</dbReference>